<feature type="region of interest" description="Disordered" evidence="1">
    <location>
        <begin position="12"/>
        <end position="68"/>
    </location>
</feature>
<dbReference type="EMBL" id="GGFL01011206">
    <property type="protein sequence ID" value="MBW75384.1"/>
    <property type="molecule type" value="Transcribed_RNA"/>
</dbReference>
<proteinExistence type="predicted"/>
<sequence>MTSLSISLSLIGGGVANGTPWPPASGIESVKKRKGKQQRKGNNRETFYEPTEGPAGSSNIQNPGPGLARQRNVINQSTRTPWRTMVAGTLSSRCQSGGPCSG</sequence>
<dbReference type="AlphaFoldDB" id="A0A2M4DCR3"/>
<accession>A0A2M4DCR3</accession>
<feature type="compositionally biased region" description="Basic residues" evidence="1">
    <location>
        <begin position="31"/>
        <end position="41"/>
    </location>
</feature>
<reference evidence="3" key="1">
    <citation type="submission" date="2018-01" db="EMBL/GenBank/DDBJ databases">
        <title>An insight into the sialome of Amazonian anophelines.</title>
        <authorList>
            <person name="Ribeiro J.M."/>
            <person name="Scarpassa V."/>
            <person name="Calvo E."/>
        </authorList>
    </citation>
    <scope>NUCLEOTIDE SEQUENCE</scope>
</reference>
<evidence type="ECO:0000313" key="3">
    <source>
        <dbReference type="EMBL" id="MBW75384.1"/>
    </source>
</evidence>
<feature type="chain" id="PRO_5014682473" evidence="2">
    <location>
        <begin position="17"/>
        <end position="102"/>
    </location>
</feature>
<organism evidence="3">
    <name type="scientific">Anopheles darlingi</name>
    <name type="common">Mosquito</name>
    <dbReference type="NCBI Taxonomy" id="43151"/>
    <lineage>
        <taxon>Eukaryota</taxon>
        <taxon>Metazoa</taxon>
        <taxon>Ecdysozoa</taxon>
        <taxon>Arthropoda</taxon>
        <taxon>Hexapoda</taxon>
        <taxon>Insecta</taxon>
        <taxon>Pterygota</taxon>
        <taxon>Neoptera</taxon>
        <taxon>Endopterygota</taxon>
        <taxon>Diptera</taxon>
        <taxon>Nematocera</taxon>
        <taxon>Culicoidea</taxon>
        <taxon>Culicidae</taxon>
        <taxon>Anophelinae</taxon>
        <taxon>Anopheles</taxon>
    </lineage>
</organism>
<evidence type="ECO:0000256" key="2">
    <source>
        <dbReference type="SAM" id="SignalP"/>
    </source>
</evidence>
<feature type="signal peptide" evidence="2">
    <location>
        <begin position="1"/>
        <end position="16"/>
    </location>
</feature>
<name>A0A2M4DCR3_ANODA</name>
<protein>
    <submittedName>
        <fullName evidence="3">Putative secreted protein</fullName>
    </submittedName>
</protein>
<keyword evidence="2" id="KW-0732">Signal</keyword>
<evidence type="ECO:0000256" key="1">
    <source>
        <dbReference type="SAM" id="MobiDB-lite"/>
    </source>
</evidence>